<reference evidence="1" key="1">
    <citation type="submission" date="2023-10" db="EMBL/GenBank/DDBJ databases">
        <authorList>
            <person name="Chen Y."/>
            <person name="Shah S."/>
            <person name="Dougan E. K."/>
            <person name="Thang M."/>
            <person name="Chan C."/>
        </authorList>
    </citation>
    <scope>NUCLEOTIDE SEQUENCE [LARGE SCALE GENOMIC DNA]</scope>
</reference>
<gene>
    <name evidence="1" type="ORF">PCOR1329_LOCUS49653</name>
</gene>
<name>A0ABN9UNK2_9DINO</name>
<dbReference type="Proteomes" id="UP001189429">
    <property type="component" value="Unassembled WGS sequence"/>
</dbReference>
<evidence type="ECO:0000313" key="2">
    <source>
        <dbReference type="Proteomes" id="UP001189429"/>
    </source>
</evidence>
<organism evidence="1 2">
    <name type="scientific">Prorocentrum cordatum</name>
    <dbReference type="NCBI Taxonomy" id="2364126"/>
    <lineage>
        <taxon>Eukaryota</taxon>
        <taxon>Sar</taxon>
        <taxon>Alveolata</taxon>
        <taxon>Dinophyceae</taxon>
        <taxon>Prorocentrales</taxon>
        <taxon>Prorocentraceae</taxon>
        <taxon>Prorocentrum</taxon>
    </lineage>
</organism>
<proteinExistence type="predicted"/>
<comment type="caution">
    <text evidence="1">The sequence shown here is derived from an EMBL/GenBank/DDBJ whole genome shotgun (WGS) entry which is preliminary data.</text>
</comment>
<evidence type="ECO:0000313" key="1">
    <source>
        <dbReference type="EMBL" id="CAK0860783.1"/>
    </source>
</evidence>
<accession>A0ABN9UNK2</accession>
<dbReference type="EMBL" id="CAUYUJ010016012">
    <property type="protein sequence ID" value="CAK0860783.1"/>
    <property type="molecule type" value="Genomic_DNA"/>
</dbReference>
<sequence>MLVHNFPCIGDDNMPRGTRGKNKPTATFVDVVYGPKGYISTWKRNIFAMVESCWSNIEYGELVARDSLGMSVVLKDALGHQLVCFAELDQVVLVFAGKLCPLLGPNI</sequence>
<protein>
    <submittedName>
        <fullName evidence="1">Uncharacterized protein</fullName>
    </submittedName>
</protein>
<keyword evidence="2" id="KW-1185">Reference proteome</keyword>